<dbReference type="SUPFAM" id="SSF55021">
    <property type="entry name" value="ACT-like"/>
    <property type="match status" value="1"/>
</dbReference>
<dbReference type="Gene3D" id="3.40.190.10">
    <property type="entry name" value="Periplasmic binding protein-like II"/>
    <property type="match status" value="2"/>
</dbReference>
<dbReference type="GO" id="GO:0005737">
    <property type="term" value="C:cytoplasm"/>
    <property type="evidence" value="ECO:0007669"/>
    <property type="project" value="TreeGrafter"/>
</dbReference>
<evidence type="ECO:0000256" key="1">
    <source>
        <dbReference type="ARBA" id="ARBA00004741"/>
    </source>
</evidence>
<dbReference type="CDD" id="cd13631">
    <property type="entry name" value="PBP2_Ct-PDT_like"/>
    <property type="match status" value="1"/>
</dbReference>
<dbReference type="UniPathway" id="UPA00121">
    <property type="reaction ID" value="UER00345"/>
</dbReference>
<dbReference type="Pfam" id="PF00800">
    <property type="entry name" value="PDT"/>
    <property type="match status" value="1"/>
</dbReference>
<comment type="caution">
    <text evidence="10">The sequence shown here is derived from an EMBL/GenBank/DDBJ whole genome shotgun (WGS) entry which is preliminary data.</text>
</comment>
<dbReference type="PANTHER" id="PTHR21022">
    <property type="entry name" value="PREPHENATE DEHYDRATASE P PROTEIN"/>
    <property type="match status" value="1"/>
</dbReference>
<gene>
    <name evidence="10" type="ORF">COU20_03080</name>
</gene>
<dbReference type="PIRSF" id="PIRSF001500">
    <property type="entry name" value="Chor_mut_pdt_Ppr"/>
    <property type="match status" value="1"/>
</dbReference>
<dbReference type="Gene3D" id="3.30.70.260">
    <property type="match status" value="1"/>
</dbReference>
<dbReference type="GO" id="GO:0009094">
    <property type="term" value="P:L-phenylalanine biosynthetic process"/>
    <property type="evidence" value="ECO:0007669"/>
    <property type="project" value="UniProtKB-UniPathway"/>
</dbReference>
<keyword evidence="4" id="KW-0057">Aromatic amino acid biosynthesis</keyword>
<keyword evidence="3" id="KW-0028">Amino-acid biosynthesis</keyword>
<comment type="catalytic activity">
    <reaction evidence="7">
        <text>prephenate + H(+) = 3-phenylpyruvate + CO2 + H2O</text>
        <dbReference type="Rhea" id="RHEA:21648"/>
        <dbReference type="ChEBI" id="CHEBI:15377"/>
        <dbReference type="ChEBI" id="CHEBI:15378"/>
        <dbReference type="ChEBI" id="CHEBI:16526"/>
        <dbReference type="ChEBI" id="CHEBI:18005"/>
        <dbReference type="ChEBI" id="CHEBI:29934"/>
        <dbReference type="EC" id="4.2.1.51"/>
    </reaction>
</comment>
<evidence type="ECO:0000256" key="7">
    <source>
        <dbReference type="ARBA" id="ARBA00047848"/>
    </source>
</evidence>
<dbReference type="SUPFAM" id="SSF53850">
    <property type="entry name" value="Periplasmic binding protein-like II"/>
    <property type="match status" value="1"/>
</dbReference>
<reference evidence="11" key="1">
    <citation type="submission" date="2017-09" db="EMBL/GenBank/DDBJ databases">
        <title>Depth-based differentiation of microbial function through sediment-hosted aquifers and enrichment of novel symbionts in the deep terrestrial subsurface.</title>
        <authorList>
            <person name="Probst A.J."/>
            <person name="Ladd B."/>
            <person name="Jarett J.K."/>
            <person name="Geller-Mcgrath D.E."/>
            <person name="Sieber C.M.K."/>
            <person name="Emerson J.B."/>
            <person name="Anantharaman K."/>
            <person name="Thomas B.C."/>
            <person name="Malmstrom R."/>
            <person name="Stieglmeier M."/>
            <person name="Klingl A."/>
            <person name="Woyke T."/>
            <person name="Ryan C.M."/>
            <person name="Banfield J.F."/>
        </authorList>
    </citation>
    <scope>NUCLEOTIDE SEQUENCE [LARGE SCALE GENOMIC DNA]</scope>
</reference>
<dbReference type="PANTHER" id="PTHR21022:SF19">
    <property type="entry name" value="PREPHENATE DEHYDRATASE-RELATED"/>
    <property type="match status" value="1"/>
</dbReference>
<protein>
    <recommendedName>
        <fullName evidence="2">prephenate dehydratase</fullName>
        <ecNumber evidence="2">4.2.1.51</ecNumber>
    </recommendedName>
</protein>
<dbReference type="InterPro" id="IPR008242">
    <property type="entry name" value="Chor_mutase/pphenate_deHydtase"/>
</dbReference>
<evidence type="ECO:0000313" key="11">
    <source>
        <dbReference type="Proteomes" id="UP000231379"/>
    </source>
</evidence>
<dbReference type="InterPro" id="IPR001086">
    <property type="entry name" value="Preph_deHydtase"/>
</dbReference>
<proteinExistence type="predicted"/>
<evidence type="ECO:0000256" key="8">
    <source>
        <dbReference type="PIRSR" id="PIRSR001500-2"/>
    </source>
</evidence>
<evidence type="ECO:0000256" key="2">
    <source>
        <dbReference type="ARBA" id="ARBA00013147"/>
    </source>
</evidence>
<dbReference type="Proteomes" id="UP000231379">
    <property type="component" value="Unassembled WGS sequence"/>
</dbReference>
<accession>A0A2H0U7C8</accession>
<evidence type="ECO:0000256" key="5">
    <source>
        <dbReference type="ARBA" id="ARBA00023222"/>
    </source>
</evidence>
<name>A0A2H0U7C8_9BACT</name>
<keyword evidence="6 10" id="KW-0456">Lyase</keyword>
<dbReference type="AlphaFoldDB" id="A0A2H0U7C8"/>
<comment type="pathway">
    <text evidence="1">Amino-acid biosynthesis; L-phenylalanine biosynthesis; phenylpyruvate from prephenate: step 1/1.</text>
</comment>
<evidence type="ECO:0000256" key="4">
    <source>
        <dbReference type="ARBA" id="ARBA00023141"/>
    </source>
</evidence>
<feature type="domain" description="Prephenate dehydratase" evidence="9">
    <location>
        <begin position="5"/>
        <end position="181"/>
    </location>
</feature>
<evidence type="ECO:0000313" key="10">
    <source>
        <dbReference type="EMBL" id="PIR82318.1"/>
    </source>
</evidence>
<dbReference type="CDD" id="cd04905">
    <property type="entry name" value="ACT_CM-PDT"/>
    <property type="match status" value="1"/>
</dbReference>
<evidence type="ECO:0000259" key="9">
    <source>
        <dbReference type="PROSITE" id="PS51171"/>
    </source>
</evidence>
<dbReference type="EC" id="4.2.1.51" evidence="2"/>
<organism evidence="10 11">
    <name type="scientific">Candidatus Kaiserbacteria bacterium CG10_big_fil_rev_8_21_14_0_10_59_10</name>
    <dbReference type="NCBI Taxonomy" id="1974612"/>
    <lineage>
        <taxon>Bacteria</taxon>
        <taxon>Candidatus Kaiseribacteriota</taxon>
    </lineage>
</organism>
<sequence>MKRAHVAYQGVPGAYSSIAARKAFPKLPARGYPTFEEVVAAAKRGSAAYALLPIENSTAGRVADIHHLLPGSKLHVVGEYFLPVRHCLVGLRGAKWKDIARVYSHREALSQCARYIRGLGAEPVPFGDTAGAVEHVVAAGSKSNAAIASAEAAALHTGSTILARNIQDSADNVTRFLIVTGKRPRRAPKERVITSVVYKVRDIPAALFKSLSGFATAGVNIIKLESFVPMARHADAHFYIEFEGNPSVYPASVAMEELGYYARELEILGTYAKSPYRRTFNGQ</sequence>
<dbReference type="PROSITE" id="PS51171">
    <property type="entry name" value="PREPHENATE_DEHYDR_3"/>
    <property type="match status" value="1"/>
</dbReference>
<evidence type="ECO:0000256" key="3">
    <source>
        <dbReference type="ARBA" id="ARBA00022605"/>
    </source>
</evidence>
<evidence type="ECO:0000256" key="6">
    <source>
        <dbReference type="ARBA" id="ARBA00023239"/>
    </source>
</evidence>
<dbReference type="GO" id="GO:0004664">
    <property type="term" value="F:prephenate dehydratase activity"/>
    <property type="evidence" value="ECO:0007669"/>
    <property type="project" value="UniProtKB-EC"/>
</dbReference>
<dbReference type="InterPro" id="IPR045865">
    <property type="entry name" value="ACT-like_dom_sf"/>
</dbReference>
<keyword evidence="5" id="KW-0584">Phenylalanine biosynthesis</keyword>
<dbReference type="EMBL" id="PFBM01000018">
    <property type="protein sequence ID" value="PIR82318.1"/>
    <property type="molecule type" value="Genomic_DNA"/>
</dbReference>
<feature type="site" description="Essential for prephenate dehydratase activity" evidence="8">
    <location>
        <position position="174"/>
    </location>
</feature>